<keyword evidence="1 2" id="KW-0378">Hydrolase</keyword>
<reference evidence="2 3" key="1">
    <citation type="submission" date="2020-03" db="EMBL/GenBank/DDBJ databases">
        <authorList>
            <person name="Picone N."/>
        </authorList>
    </citation>
    <scope>NUCLEOTIDE SEQUENCE [LARGE SCALE GENOMIC DNA]</scope>
    <source>
        <strain evidence="2">NSCAC1</strain>
    </source>
</reference>
<dbReference type="Gene3D" id="3.75.10.10">
    <property type="entry name" value="L-arginine/glycine Amidinotransferase, Chain A"/>
    <property type="match status" value="1"/>
</dbReference>
<sequence>MGSAKYSLLPEWAFQAGVMLAWPYPQSPWQPYFDSVQTVYINIAREIACREKLLIICNSTAQRAEITCLLVQEKINQKNCFLHVTPFNDTWIRDYGPISCVNREGKIKLLDFTFNGWGKKHKSELDNQVTQCLYQQHTFNQDITYQSLDFVLEGGSIETDGQGSLLTTEHCLLSKARNDSLSKEKITQKLKAWLGVERILWLCHGQLMGDDTDGHIDTLARFCNPETICYVACNDPQDSHFEDLKAMEKELKTLRTFQGKPYQLVPLPWPSPKISKDRQRLPVSYANFLIINQAVLVPTYEDNADEKALKTLQMCFPDQEIIGVNCLPLVQQYGSLHCITMQLPFGAF</sequence>
<name>A0A7G1QAM9_9GAMM</name>
<accession>A0A7G1QAM9</accession>
<organism evidence="2 3">
    <name type="scientific">Candidatus Nitrosacidococcus tergens</name>
    <dbReference type="NCBI Taxonomy" id="553981"/>
    <lineage>
        <taxon>Bacteria</taxon>
        <taxon>Pseudomonadati</taxon>
        <taxon>Pseudomonadota</taxon>
        <taxon>Gammaproteobacteria</taxon>
        <taxon>Chromatiales</taxon>
        <taxon>Chromatiaceae</taxon>
        <taxon>Candidatus Nitrosacidococcus</taxon>
    </lineage>
</organism>
<dbReference type="AlphaFoldDB" id="A0A7G1QAM9"/>
<dbReference type="RefSeq" id="WP_197743944.1">
    <property type="nucleotide sequence ID" value="NZ_LR778175.1"/>
</dbReference>
<dbReference type="PANTHER" id="PTHR31377">
    <property type="entry name" value="AGMATINE DEIMINASE-RELATED"/>
    <property type="match status" value="1"/>
</dbReference>
<evidence type="ECO:0000313" key="2">
    <source>
        <dbReference type="EMBL" id="CAB1276572.1"/>
    </source>
</evidence>
<dbReference type="EMBL" id="LR778175">
    <property type="protein sequence ID" value="CAB1276572.1"/>
    <property type="molecule type" value="Genomic_DNA"/>
</dbReference>
<dbReference type="KEGG" id="ntg:NSCAC_1238"/>
<protein>
    <submittedName>
        <fullName evidence="2">Agmatine deiminase</fullName>
        <ecNumber evidence="2">3.5.3.12</ecNumber>
    </submittedName>
</protein>
<dbReference type="SUPFAM" id="SSF55909">
    <property type="entry name" value="Pentein"/>
    <property type="match status" value="1"/>
</dbReference>
<keyword evidence="3" id="KW-1185">Reference proteome</keyword>
<proteinExistence type="predicted"/>
<dbReference type="InterPro" id="IPR007466">
    <property type="entry name" value="Peptidyl-Arg-deiminase_porph"/>
</dbReference>
<dbReference type="PANTHER" id="PTHR31377:SF0">
    <property type="entry name" value="AGMATINE DEIMINASE-RELATED"/>
    <property type="match status" value="1"/>
</dbReference>
<evidence type="ECO:0000256" key="1">
    <source>
        <dbReference type="ARBA" id="ARBA00022801"/>
    </source>
</evidence>
<dbReference type="GO" id="GO:0009446">
    <property type="term" value="P:putrescine biosynthetic process"/>
    <property type="evidence" value="ECO:0007669"/>
    <property type="project" value="InterPro"/>
</dbReference>
<dbReference type="Proteomes" id="UP000516072">
    <property type="component" value="Chromosome"/>
</dbReference>
<dbReference type="EC" id="3.5.3.12" evidence="2"/>
<gene>
    <name evidence="2" type="ORF">NSCAC_1238</name>
</gene>
<dbReference type="Pfam" id="PF04371">
    <property type="entry name" value="PAD_porph"/>
    <property type="match status" value="1"/>
</dbReference>
<evidence type="ECO:0000313" key="3">
    <source>
        <dbReference type="Proteomes" id="UP000516072"/>
    </source>
</evidence>
<dbReference type="GO" id="GO:0047632">
    <property type="term" value="F:agmatine deiminase activity"/>
    <property type="evidence" value="ECO:0007669"/>
    <property type="project" value="UniProtKB-EC"/>
</dbReference>
<dbReference type="GO" id="GO:0004668">
    <property type="term" value="F:protein-arginine deiminase activity"/>
    <property type="evidence" value="ECO:0007669"/>
    <property type="project" value="InterPro"/>
</dbReference>